<dbReference type="InterPro" id="IPR001394">
    <property type="entry name" value="Peptidase_C19_UCH"/>
</dbReference>
<dbReference type="GO" id="GO:0016579">
    <property type="term" value="P:protein deubiquitination"/>
    <property type="evidence" value="ECO:0007669"/>
    <property type="project" value="InterPro"/>
</dbReference>
<dbReference type="GO" id="GO:0006508">
    <property type="term" value="P:proteolysis"/>
    <property type="evidence" value="ECO:0007669"/>
    <property type="project" value="UniProtKB-KW"/>
</dbReference>
<dbReference type="PROSITE" id="PS00973">
    <property type="entry name" value="USP_2"/>
    <property type="match status" value="1"/>
</dbReference>
<dbReference type="GO" id="GO:0005829">
    <property type="term" value="C:cytosol"/>
    <property type="evidence" value="ECO:0007669"/>
    <property type="project" value="TreeGrafter"/>
</dbReference>
<feature type="region of interest" description="Disordered" evidence="8">
    <location>
        <begin position="344"/>
        <end position="385"/>
    </location>
</feature>
<evidence type="ECO:0000256" key="2">
    <source>
        <dbReference type="ARBA" id="ARBA00009085"/>
    </source>
</evidence>
<evidence type="ECO:0000256" key="7">
    <source>
        <dbReference type="RuleBase" id="RU366025"/>
    </source>
</evidence>
<dbReference type="CDD" id="cd02662">
    <property type="entry name" value="Peptidase_C19F"/>
    <property type="match status" value="1"/>
</dbReference>
<evidence type="ECO:0000313" key="10">
    <source>
        <dbReference type="EnsemblPlants" id="AET2Gv20684900.18"/>
    </source>
</evidence>
<dbReference type="EC" id="3.4.19.12" evidence="7"/>
<dbReference type="PROSITE" id="PS00972">
    <property type="entry name" value="USP_1"/>
    <property type="match status" value="1"/>
</dbReference>
<reference evidence="11" key="2">
    <citation type="journal article" date="2017" name="Nat. Plants">
        <title>The Aegilops tauschii genome reveals multiple impacts of transposons.</title>
        <authorList>
            <person name="Zhao G."/>
            <person name="Zou C."/>
            <person name="Li K."/>
            <person name="Wang K."/>
            <person name="Li T."/>
            <person name="Gao L."/>
            <person name="Zhang X."/>
            <person name="Wang H."/>
            <person name="Yang Z."/>
            <person name="Liu X."/>
            <person name="Jiang W."/>
            <person name="Mao L."/>
            <person name="Kong X."/>
            <person name="Jiao Y."/>
            <person name="Jia J."/>
        </authorList>
    </citation>
    <scope>NUCLEOTIDE SEQUENCE [LARGE SCALE GENOMIC DNA]</scope>
    <source>
        <strain evidence="11">cv. AL8/78</strain>
    </source>
</reference>
<dbReference type="InterPro" id="IPR028889">
    <property type="entry name" value="USP"/>
</dbReference>
<keyword evidence="4 7" id="KW-0833">Ubl conjugation pathway</keyword>
<dbReference type="GO" id="GO:0005634">
    <property type="term" value="C:nucleus"/>
    <property type="evidence" value="ECO:0007669"/>
    <property type="project" value="TreeGrafter"/>
</dbReference>
<reference evidence="11" key="1">
    <citation type="journal article" date="2014" name="Science">
        <title>Ancient hybridizations among the ancestral genomes of bread wheat.</title>
        <authorList>
            <consortium name="International Wheat Genome Sequencing Consortium,"/>
            <person name="Marcussen T."/>
            <person name="Sandve S.R."/>
            <person name="Heier L."/>
            <person name="Spannagl M."/>
            <person name="Pfeifer M."/>
            <person name="Jakobsen K.S."/>
            <person name="Wulff B.B."/>
            <person name="Steuernagel B."/>
            <person name="Mayer K.F."/>
            <person name="Olsen O.A."/>
        </authorList>
    </citation>
    <scope>NUCLEOTIDE SEQUENCE [LARGE SCALE GENOMIC DNA]</scope>
    <source>
        <strain evidence="11">cv. AL8/78</strain>
    </source>
</reference>
<evidence type="ECO:0000256" key="8">
    <source>
        <dbReference type="SAM" id="MobiDB-lite"/>
    </source>
</evidence>
<keyword evidence="3 7" id="KW-0645">Protease</keyword>
<dbReference type="EnsemblPlants" id="AET2Gv20684900.18">
    <property type="protein sequence ID" value="AET2Gv20684900.18"/>
    <property type="gene ID" value="AET2Gv20684900"/>
</dbReference>
<dbReference type="InterPro" id="IPR018200">
    <property type="entry name" value="USP_CS"/>
</dbReference>
<accession>A0A453BZ88</accession>
<evidence type="ECO:0000256" key="6">
    <source>
        <dbReference type="ARBA" id="ARBA00022807"/>
    </source>
</evidence>
<dbReference type="PANTHER" id="PTHR24006:SF888">
    <property type="entry name" value="UBIQUITIN CARBOXYL-TERMINAL HYDROLASE 30"/>
    <property type="match status" value="1"/>
</dbReference>
<name>A0A453BZ88_AEGTS</name>
<dbReference type="Pfam" id="PF00443">
    <property type="entry name" value="UCH"/>
    <property type="match status" value="1"/>
</dbReference>
<evidence type="ECO:0000256" key="5">
    <source>
        <dbReference type="ARBA" id="ARBA00022801"/>
    </source>
</evidence>
<comment type="similarity">
    <text evidence="2 7">Belongs to the peptidase C19 family.</text>
</comment>
<reference evidence="10" key="5">
    <citation type="journal article" date="2021" name="G3 (Bethesda)">
        <title>Aegilops tauschii genome assembly Aet v5.0 features greater sequence contiguity and improved annotation.</title>
        <authorList>
            <person name="Wang L."/>
            <person name="Zhu T."/>
            <person name="Rodriguez J.C."/>
            <person name="Deal K.R."/>
            <person name="Dubcovsky J."/>
            <person name="McGuire P.E."/>
            <person name="Lux T."/>
            <person name="Spannagl M."/>
            <person name="Mayer K.F.X."/>
            <person name="Baldrich P."/>
            <person name="Meyers B.C."/>
            <person name="Huo N."/>
            <person name="Gu Y.Q."/>
            <person name="Zhou H."/>
            <person name="Devos K.M."/>
            <person name="Bennetzen J.L."/>
            <person name="Unver T."/>
            <person name="Budak H."/>
            <person name="Gulick P.J."/>
            <person name="Galiba G."/>
            <person name="Kalapos B."/>
            <person name="Nelson D.R."/>
            <person name="Li P."/>
            <person name="You F.M."/>
            <person name="Luo M.C."/>
            <person name="Dvorak J."/>
        </authorList>
    </citation>
    <scope>NUCLEOTIDE SEQUENCE [LARGE SCALE GENOMIC DNA]</scope>
    <source>
        <strain evidence="10">cv. AL8/78</strain>
    </source>
</reference>
<evidence type="ECO:0000256" key="1">
    <source>
        <dbReference type="ARBA" id="ARBA00000707"/>
    </source>
</evidence>
<feature type="compositionally biased region" description="Polar residues" evidence="8">
    <location>
        <begin position="344"/>
        <end position="363"/>
    </location>
</feature>
<dbReference type="InterPro" id="IPR038765">
    <property type="entry name" value="Papain-like_cys_pep_sf"/>
</dbReference>
<proteinExistence type="inferred from homology"/>
<evidence type="ECO:0000259" key="9">
    <source>
        <dbReference type="PROSITE" id="PS50235"/>
    </source>
</evidence>
<evidence type="ECO:0000256" key="3">
    <source>
        <dbReference type="ARBA" id="ARBA00022670"/>
    </source>
</evidence>
<reference evidence="10" key="3">
    <citation type="journal article" date="2017" name="Nature">
        <title>Genome sequence of the progenitor of the wheat D genome Aegilops tauschii.</title>
        <authorList>
            <person name="Luo M.C."/>
            <person name="Gu Y.Q."/>
            <person name="Puiu D."/>
            <person name="Wang H."/>
            <person name="Twardziok S.O."/>
            <person name="Deal K.R."/>
            <person name="Huo N."/>
            <person name="Zhu T."/>
            <person name="Wang L."/>
            <person name="Wang Y."/>
            <person name="McGuire P.E."/>
            <person name="Liu S."/>
            <person name="Long H."/>
            <person name="Ramasamy R.K."/>
            <person name="Rodriguez J.C."/>
            <person name="Van S.L."/>
            <person name="Yuan L."/>
            <person name="Wang Z."/>
            <person name="Xia Z."/>
            <person name="Xiao L."/>
            <person name="Anderson O.D."/>
            <person name="Ouyang S."/>
            <person name="Liang Y."/>
            <person name="Zimin A.V."/>
            <person name="Pertea G."/>
            <person name="Qi P."/>
            <person name="Bennetzen J.L."/>
            <person name="Dai X."/>
            <person name="Dawson M.W."/>
            <person name="Muller H.G."/>
            <person name="Kugler K."/>
            <person name="Rivarola-Duarte L."/>
            <person name="Spannagl M."/>
            <person name="Mayer K.F.X."/>
            <person name="Lu F.H."/>
            <person name="Bevan M.W."/>
            <person name="Leroy P."/>
            <person name="Li P."/>
            <person name="You F.M."/>
            <person name="Sun Q."/>
            <person name="Liu Z."/>
            <person name="Lyons E."/>
            <person name="Wicker T."/>
            <person name="Salzberg S.L."/>
            <person name="Devos K.M."/>
            <person name="Dvorak J."/>
        </authorList>
    </citation>
    <scope>NUCLEOTIDE SEQUENCE [LARGE SCALE GENOMIC DNA]</scope>
    <source>
        <strain evidence="10">cv. AL8/78</strain>
    </source>
</reference>
<keyword evidence="11" id="KW-1185">Reference proteome</keyword>
<dbReference type="SUPFAM" id="SSF54001">
    <property type="entry name" value="Cysteine proteinases"/>
    <property type="match status" value="1"/>
</dbReference>
<dbReference type="PANTHER" id="PTHR24006">
    <property type="entry name" value="UBIQUITIN CARBOXYL-TERMINAL HYDROLASE"/>
    <property type="match status" value="1"/>
</dbReference>
<organism evidence="10 11">
    <name type="scientific">Aegilops tauschii subsp. strangulata</name>
    <name type="common">Goatgrass</name>
    <dbReference type="NCBI Taxonomy" id="200361"/>
    <lineage>
        <taxon>Eukaryota</taxon>
        <taxon>Viridiplantae</taxon>
        <taxon>Streptophyta</taxon>
        <taxon>Embryophyta</taxon>
        <taxon>Tracheophyta</taxon>
        <taxon>Spermatophyta</taxon>
        <taxon>Magnoliopsida</taxon>
        <taxon>Liliopsida</taxon>
        <taxon>Poales</taxon>
        <taxon>Poaceae</taxon>
        <taxon>BOP clade</taxon>
        <taxon>Pooideae</taxon>
        <taxon>Triticodae</taxon>
        <taxon>Triticeae</taxon>
        <taxon>Triticinae</taxon>
        <taxon>Aegilops</taxon>
    </lineage>
</organism>
<feature type="domain" description="USP" evidence="9">
    <location>
        <begin position="65"/>
        <end position="460"/>
    </location>
</feature>
<sequence length="460" mass="50698">MGKFEHGNLLLSLSQGHWHGYSLTAVAVALGIGVAGLCRALNSSLGVQWLLRRFSSESERLYYTGGLQNLGNNCFLNVILQALASCDHFVSSLDDLLGSDDVLPEEQSERMPLILALSSLLKDLSRVRDQKIVLNPESVMHPLSCYVSHFNLTRQQLSLDFENFHCLPLSPVADINGDIINGCSLVDCLKHFTVLEHLDNYRCDHCWHNAASKYFSLQSEVDEEKVNKLRTCVDYDSCNCKHLFGPEKTTWSVSSKATKQLAITRCPKILCIHLLRASISFDGELVKRQGHVSFPLLLNLSPFAGGTFTTGQGPGPSAMNVQRYDTPSLQFYRQLNAHMPINMLTTGGNSSSQAPKDQVTNGGVHSLNEGNVDVATSSSPSSSSSSRMELYRLSAVVEHYGVCGGGHYAAYRRVASTPDANDQVGPRRKHWVYVSDDHVSQVSEDDVLGAEATLLFYERL</sequence>
<keyword evidence="5 7" id="KW-0378">Hydrolase</keyword>
<dbReference type="InterPro" id="IPR050164">
    <property type="entry name" value="Peptidase_C19"/>
</dbReference>
<comment type="function">
    <text evidence="7">Recognizes and hydrolyzes the peptide bond at the C-terminal Gly of ubiquitin. Involved in the processing of poly-ubiquitin precursors as well as that of ubiquitinated proteins.</text>
</comment>
<comment type="catalytic activity">
    <reaction evidence="1 7">
        <text>Thiol-dependent hydrolysis of ester, thioester, amide, peptide and isopeptide bonds formed by the C-terminal Gly of ubiquitin (a 76-residue protein attached to proteins as an intracellular targeting signal).</text>
        <dbReference type="EC" id="3.4.19.12"/>
    </reaction>
</comment>
<dbReference type="AlphaFoldDB" id="A0A453BZ88"/>
<dbReference type="PROSITE" id="PS50235">
    <property type="entry name" value="USP_3"/>
    <property type="match status" value="1"/>
</dbReference>
<dbReference type="Proteomes" id="UP000015105">
    <property type="component" value="Chromosome 2D"/>
</dbReference>
<dbReference type="GO" id="GO:0004843">
    <property type="term" value="F:cysteine-type deubiquitinase activity"/>
    <property type="evidence" value="ECO:0007669"/>
    <property type="project" value="UniProtKB-UniRule"/>
</dbReference>
<keyword evidence="6 7" id="KW-0788">Thiol protease</keyword>
<evidence type="ECO:0000256" key="4">
    <source>
        <dbReference type="ARBA" id="ARBA00022786"/>
    </source>
</evidence>
<dbReference type="Gene3D" id="3.90.70.10">
    <property type="entry name" value="Cysteine proteinases"/>
    <property type="match status" value="2"/>
</dbReference>
<evidence type="ECO:0000313" key="11">
    <source>
        <dbReference type="Proteomes" id="UP000015105"/>
    </source>
</evidence>
<reference evidence="10" key="4">
    <citation type="submission" date="2019-03" db="UniProtKB">
        <authorList>
            <consortium name="EnsemblPlants"/>
        </authorList>
    </citation>
    <scope>IDENTIFICATION</scope>
</reference>
<dbReference type="Gramene" id="AET2Gv20684900.18">
    <property type="protein sequence ID" value="AET2Gv20684900.18"/>
    <property type="gene ID" value="AET2Gv20684900"/>
</dbReference>
<protein>
    <recommendedName>
        <fullName evidence="7">Ubiquitin carboxyl-terminal hydrolase</fullName>
        <ecNumber evidence="7">3.4.19.12</ecNumber>
    </recommendedName>
</protein>